<dbReference type="Proteomes" id="UP000269265">
    <property type="component" value="Unassembled WGS sequence"/>
</dbReference>
<dbReference type="GO" id="GO:0016747">
    <property type="term" value="F:acyltransferase activity, transferring groups other than amino-acyl groups"/>
    <property type="evidence" value="ECO:0007669"/>
    <property type="project" value="InterPro"/>
</dbReference>
<keyword evidence="1 4" id="KW-0808">Transferase</keyword>
<dbReference type="AlphaFoldDB" id="A0A426VF54"/>
<dbReference type="InterPro" id="IPR016181">
    <property type="entry name" value="Acyl_CoA_acyltransferase"/>
</dbReference>
<proteinExistence type="predicted"/>
<dbReference type="PROSITE" id="PS51186">
    <property type="entry name" value="GNAT"/>
    <property type="match status" value="1"/>
</dbReference>
<keyword evidence="5" id="KW-1185">Reference proteome</keyword>
<dbReference type="CDD" id="cd04301">
    <property type="entry name" value="NAT_SF"/>
    <property type="match status" value="1"/>
</dbReference>
<evidence type="ECO:0000313" key="5">
    <source>
        <dbReference type="Proteomes" id="UP000269265"/>
    </source>
</evidence>
<organism evidence="4 5">
    <name type="scientific">Aquabacterium soli</name>
    <dbReference type="NCBI Taxonomy" id="2493092"/>
    <lineage>
        <taxon>Bacteria</taxon>
        <taxon>Pseudomonadati</taxon>
        <taxon>Pseudomonadota</taxon>
        <taxon>Betaproteobacteria</taxon>
        <taxon>Burkholderiales</taxon>
        <taxon>Aquabacterium</taxon>
    </lineage>
</organism>
<sequence>MAQREDFPFIHRLRVRWQEVDAQQVVFNGHYLTYLDVAVSEYWRAVGLPYPDGFQQHGGDMYARQHTLAYHAPAVLDDWLDVGVRSDHIGNSSMKIGWAVWSDHRLLVTGEAIYVHTSLETRRPAPVPQAVRRQIELQARGEAVTQLRLGPWADLQGDARAVREKVFIVEQNIPPHEEWDAADEQALHAVVLNGAGLPLATGRLITDGQPEGQARIGRMAVLRAMRGSGVGGQVLQALAEAARERGVHSIVLHAQTSARRFYERQGFTAEGEAFDEVDIPHIAMRRTF</sequence>
<keyword evidence="2" id="KW-0012">Acyltransferase</keyword>
<evidence type="ECO:0000256" key="1">
    <source>
        <dbReference type="ARBA" id="ARBA00022679"/>
    </source>
</evidence>
<dbReference type="Gene3D" id="3.10.129.10">
    <property type="entry name" value="Hotdog Thioesterase"/>
    <property type="match status" value="1"/>
</dbReference>
<dbReference type="CDD" id="cd00586">
    <property type="entry name" value="4HBT"/>
    <property type="match status" value="1"/>
</dbReference>
<feature type="domain" description="N-acetyltransferase" evidence="3">
    <location>
        <begin position="145"/>
        <end position="288"/>
    </location>
</feature>
<dbReference type="InterPro" id="IPR000182">
    <property type="entry name" value="GNAT_dom"/>
</dbReference>
<dbReference type="Pfam" id="PF13279">
    <property type="entry name" value="4HBT_2"/>
    <property type="match status" value="1"/>
</dbReference>
<evidence type="ECO:0000256" key="2">
    <source>
        <dbReference type="ARBA" id="ARBA00023315"/>
    </source>
</evidence>
<evidence type="ECO:0000259" key="3">
    <source>
        <dbReference type="PROSITE" id="PS51186"/>
    </source>
</evidence>
<evidence type="ECO:0000313" key="4">
    <source>
        <dbReference type="EMBL" id="RRS05532.1"/>
    </source>
</evidence>
<gene>
    <name evidence="4" type="ORF">EIP75_04820</name>
</gene>
<name>A0A426VF54_9BURK</name>
<dbReference type="SUPFAM" id="SSF54637">
    <property type="entry name" value="Thioesterase/thiol ester dehydrase-isomerase"/>
    <property type="match status" value="1"/>
</dbReference>
<protein>
    <submittedName>
        <fullName evidence="4">GNAT family N-acetyltransferase</fullName>
    </submittedName>
</protein>
<dbReference type="Gene3D" id="3.40.630.30">
    <property type="match status" value="1"/>
</dbReference>
<dbReference type="InterPro" id="IPR050832">
    <property type="entry name" value="Bact_Acetyltransf"/>
</dbReference>
<dbReference type="EMBL" id="RSED01000003">
    <property type="protein sequence ID" value="RRS05532.1"/>
    <property type="molecule type" value="Genomic_DNA"/>
</dbReference>
<dbReference type="OrthoDB" id="9796171at2"/>
<dbReference type="InterPro" id="IPR029069">
    <property type="entry name" value="HotDog_dom_sf"/>
</dbReference>
<reference evidence="4 5" key="1">
    <citation type="submission" date="2018-12" db="EMBL/GenBank/DDBJ databases">
        <title>The whole draft genome of Aquabacterium sp. SJQ9.</title>
        <authorList>
            <person name="Sun L."/>
            <person name="Gao X."/>
            <person name="Chen W."/>
            <person name="Huang K."/>
        </authorList>
    </citation>
    <scope>NUCLEOTIDE SEQUENCE [LARGE SCALE GENOMIC DNA]</scope>
    <source>
        <strain evidence="4 5">SJQ9</strain>
    </source>
</reference>
<accession>A0A426VF54</accession>
<dbReference type="PANTHER" id="PTHR43877">
    <property type="entry name" value="AMINOALKYLPHOSPHONATE N-ACETYLTRANSFERASE-RELATED-RELATED"/>
    <property type="match status" value="1"/>
</dbReference>
<comment type="caution">
    <text evidence="4">The sequence shown here is derived from an EMBL/GenBank/DDBJ whole genome shotgun (WGS) entry which is preliminary data.</text>
</comment>
<dbReference type="RefSeq" id="WP_125242100.1">
    <property type="nucleotide sequence ID" value="NZ_RSED01000003.1"/>
</dbReference>
<dbReference type="Pfam" id="PF13673">
    <property type="entry name" value="Acetyltransf_10"/>
    <property type="match status" value="1"/>
</dbReference>
<dbReference type="SUPFAM" id="SSF55729">
    <property type="entry name" value="Acyl-CoA N-acyltransferases (Nat)"/>
    <property type="match status" value="1"/>
</dbReference>